<feature type="compositionally biased region" description="Low complexity" evidence="1">
    <location>
        <begin position="20"/>
        <end position="33"/>
    </location>
</feature>
<name>A0ABU1HTT2_9MICO</name>
<sequence>MSNIDAFANSFPPNMPGVPPVDDFTDGTFPTDTSQPETQGDEPLEAELGEDGQGDLAPEDEGLPHSGDAPSDLRDGTE</sequence>
<proteinExistence type="predicted"/>
<comment type="caution">
    <text evidence="2">The sequence shown here is derived from an EMBL/GenBank/DDBJ whole genome shotgun (WGS) entry which is preliminary data.</text>
</comment>
<accession>A0ABU1HTT2</accession>
<dbReference type="Proteomes" id="UP001249291">
    <property type="component" value="Unassembled WGS sequence"/>
</dbReference>
<feature type="compositionally biased region" description="Acidic residues" evidence="1">
    <location>
        <begin position="39"/>
        <end position="61"/>
    </location>
</feature>
<protein>
    <recommendedName>
        <fullName evidence="4">Sugar ABC transporter ATPase</fullName>
    </recommendedName>
</protein>
<evidence type="ECO:0000313" key="3">
    <source>
        <dbReference type="Proteomes" id="UP001249291"/>
    </source>
</evidence>
<dbReference type="EMBL" id="JAVIZQ010000001">
    <property type="protein sequence ID" value="MDR6143451.1"/>
    <property type="molecule type" value="Genomic_DNA"/>
</dbReference>
<feature type="region of interest" description="Disordered" evidence="1">
    <location>
        <begin position="1"/>
        <end position="78"/>
    </location>
</feature>
<keyword evidence="3" id="KW-1185">Reference proteome</keyword>
<evidence type="ECO:0000313" key="2">
    <source>
        <dbReference type="EMBL" id="MDR6143451.1"/>
    </source>
</evidence>
<dbReference type="RefSeq" id="WP_042540995.1">
    <property type="nucleotide sequence ID" value="NZ_JAVIZQ010000001.1"/>
</dbReference>
<evidence type="ECO:0008006" key="4">
    <source>
        <dbReference type="Google" id="ProtNLM"/>
    </source>
</evidence>
<organism evidence="2 3">
    <name type="scientific">Microbacterium foliorum</name>
    <dbReference type="NCBI Taxonomy" id="104336"/>
    <lineage>
        <taxon>Bacteria</taxon>
        <taxon>Bacillati</taxon>
        <taxon>Actinomycetota</taxon>
        <taxon>Actinomycetes</taxon>
        <taxon>Micrococcales</taxon>
        <taxon>Microbacteriaceae</taxon>
        <taxon>Microbacterium</taxon>
    </lineage>
</organism>
<reference evidence="2 3" key="1">
    <citation type="submission" date="2023-08" db="EMBL/GenBank/DDBJ databases">
        <title>Functional and genomic diversity of the sorghum phyllosphere microbiome.</title>
        <authorList>
            <person name="Shade A."/>
        </authorList>
    </citation>
    <scope>NUCLEOTIDE SEQUENCE [LARGE SCALE GENOMIC DNA]</scope>
    <source>
        <strain evidence="2 3">SORGH_AS_0445</strain>
    </source>
</reference>
<evidence type="ECO:0000256" key="1">
    <source>
        <dbReference type="SAM" id="MobiDB-lite"/>
    </source>
</evidence>
<gene>
    <name evidence="2" type="ORF">QE375_003005</name>
</gene>